<accession>A0A2X0XF63</accession>
<dbReference type="Proteomes" id="UP000251431">
    <property type="component" value="Unassembled WGS sequence"/>
</dbReference>
<proteinExistence type="predicted"/>
<name>A0A2X0XF63_9BACI</name>
<reference evidence="1 2" key="1">
    <citation type="submission" date="2018-06" db="EMBL/GenBank/DDBJ databases">
        <authorList>
            <consortium name="Pathogen Informatics"/>
            <person name="Doyle S."/>
        </authorList>
    </citation>
    <scope>NUCLEOTIDE SEQUENCE [LARGE SCALE GENOMIC DNA]</scope>
    <source>
        <strain evidence="1 2">NCTC7582</strain>
    </source>
</reference>
<organism evidence="1 2">
    <name type="scientific">Lysinibacillus capsici</name>
    <dbReference type="NCBI Taxonomy" id="2115968"/>
    <lineage>
        <taxon>Bacteria</taxon>
        <taxon>Bacillati</taxon>
        <taxon>Bacillota</taxon>
        <taxon>Bacilli</taxon>
        <taxon>Bacillales</taxon>
        <taxon>Bacillaceae</taxon>
        <taxon>Lysinibacillus</taxon>
    </lineage>
</organism>
<dbReference type="EMBL" id="UAQE01000001">
    <property type="protein sequence ID" value="SPT97599.1"/>
    <property type="molecule type" value="Genomic_DNA"/>
</dbReference>
<evidence type="ECO:0000313" key="2">
    <source>
        <dbReference type="Proteomes" id="UP000251431"/>
    </source>
</evidence>
<sequence length="45" mass="5158">MNQARDYVCILVEVTPPEEIKTEIALRLNNQSSTVLQQWLLEAAE</sequence>
<evidence type="ECO:0000313" key="1">
    <source>
        <dbReference type="EMBL" id="SPT97599.1"/>
    </source>
</evidence>
<protein>
    <submittedName>
        <fullName evidence="1">Uncharacterized protein</fullName>
    </submittedName>
</protein>
<dbReference type="AlphaFoldDB" id="A0A2X0XF63"/>
<gene>
    <name evidence="1" type="ORF">NCTC7582_01180</name>
</gene>